<dbReference type="InterPro" id="IPR050109">
    <property type="entry name" value="HTH-type_TetR-like_transc_reg"/>
</dbReference>
<dbReference type="PANTHER" id="PTHR30328:SF54">
    <property type="entry name" value="HTH-TYPE TRANSCRIPTIONAL REPRESSOR SCO4008"/>
    <property type="match status" value="1"/>
</dbReference>
<dbReference type="PANTHER" id="PTHR30328">
    <property type="entry name" value="TRANSCRIPTIONAL REPRESSOR"/>
    <property type="match status" value="1"/>
</dbReference>
<reference evidence="4" key="1">
    <citation type="submission" date="2022-03" db="EMBL/GenBank/DDBJ databases">
        <title>Proposal of a novel genus Dryocolo and two novel species.</title>
        <authorList>
            <person name="Maddock D.W."/>
            <person name="Brady C.L."/>
            <person name="Denman S."/>
            <person name="Arnold D."/>
        </authorList>
    </citation>
    <scope>NUCLEOTIDE SEQUENCE</scope>
    <source>
        <strain evidence="4">H6W4</strain>
    </source>
</reference>
<gene>
    <name evidence="4" type="primary">rutR</name>
    <name evidence="4" type="ORF">MUA00_00875</name>
</gene>
<comment type="caution">
    <text evidence="4">The sequence shown here is derived from an EMBL/GenBank/DDBJ whole genome shotgun (WGS) entry which is preliminary data.</text>
</comment>
<dbReference type="Gene3D" id="1.10.10.60">
    <property type="entry name" value="Homeodomain-like"/>
    <property type="match status" value="1"/>
</dbReference>
<evidence type="ECO:0000259" key="3">
    <source>
        <dbReference type="PROSITE" id="PS50977"/>
    </source>
</evidence>
<dbReference type="PROSITE" id="PS50977">
    <property type="entry name" value="HTH_TETR_2"/>
    <property type="match status" value="1"/>
</dbReference>
<evidence type="ECO:0000256" key="1">
    <source>
        <dbReference type="ARBA" id="ARBA00023125"/>
    </source>
</evidence>
<dbReference type="InterPro" id="IPR036271">
    <property type="entry name" value="Tet_transcr_reg_TetR-rel_C_sf"/>
</dbReference>
<evidence type="ECO:0000313" key="5">
    <source>
        <dbReference type="Proteomes" id="UP001150641"/>
    </source>
</evidence>
<dbReference type="InterPro" id="IPR001647">
    <property type="entry name" value="HTH_TetR"/>
</dbReference>
<keyword evidence="1 2" id="KW-0238">DNA-binding</keyword>
<accession>A0A9X2W3I2</accession>
<protein>
    <submittedName>
        <fullName evidence="4">HTH-type transcriptional regulator RutR</fullName>
    </submittedName>
</protein>
<dbReference type="GO" id="GO:0045892">
    <property type="term" value="P:negative regulation of DNA-templated transcription"/>
    <property type="evidence" value="ECO:0007669"/>
    <property type="project" value="InterPro"/>
</dbReference>
<dbReference type="NCBIfam" id="NF011584">
    <property type="entry name" value="PRK15008.1"/>
    <property type="match status" value="1"/>
</dbReference>
<dbReference type="GO" id="GO:0003677">
    <property type="term" value="F:DNA binding"/>
    <property type="evidence" value="ECO:0007669"/>
    <property type="project" value="UniProtKB-UniRule"/>
</dbReference>
<dbReference type="Gene3D" id="1.10.357.10">
    <property type="entry name" value="Tetracycline Repressor, domain 2"/>
    <property type="match status" value="1"/>
</dbReference>
<dbReference type="SUPFAM" id="SSF48498">
    <property type="entry name" value="Tetracyclin repressor-like, C-terminal domain"/>
    <property type="match status" value="1"/>
</dbReference>
<dbReference type="PRINTS" id="PR00455">
    <property type="entry name" value="HTHTETR"/>
</dbReference>
<evidence type="ECO:0000313" key="4">
    <source>
        <dbReference type="EMBL" id="MCT4700380.1"/>
    </source>
</evidence>
<feature type="domain" description="HTH tetR-type" evidence="3">
    <location>
        <begin position="19"/>
        <end position="79"/>
    </location>
</feature>
<evidence type="ECO:0000256" key="2">
    <source>
        <dbReference type="PROSITE-ProRule" id="PRU00335"/>
    </source>
</evidence>
<dbReference type="Pfam" id="PF00440">
    <property type="entry name" value="TetR_N"/>
    <property type="match status" value="1"/>
</dbReference>
<feature type="DNA-binding region" description="H-T-H motif" evidence="2">
    <location>
        <begin position="42"/>
        <end position="61"/>
    </location>
</feature>
<name>A0A9X2W3I2_9ENTR</name>
<proteinExistence type="predicted"/>
<dbReference type="AlphaFoldDB" id="A0A9X2W3I2"/>
<dbReference type="Proteomes" id="UP001150641">
    <property type="component" value="Unassembled WGS sequence"/>
</dbReference>
<organism evidence="4 5">
    <name type="scientific">Dryocola boscaweniae</name>
    <dbReference type="NCBI Taxonomy" id="2925397"/>
    <lineage>
        <taxon>Bacteria</taxon>
        <taxon>Pseudomonadati</taxon>
        <taxon>Pseudomonadota</taxon>
        <taxon>Gammaproteobacteria</taxon>
        <taxon>Enterobacterales</taxon>
        <taxon>Enterobacteriaceae</taxon>
        <taxon>Dryocola</taxon>
    </lineage>
</organism>
<dbReference type="EMBL" id="JALHAP010000064">
    <property type="protein sequence ID" value="MCT4700380.1"/>
    <property type="molecule type" value="Genomic_DNA"/>
</dbReference>
<sequence>MAEGAAQTKQIGRRTLAVAAKKQAILAAGLEFFSQYGIHGTSLDKVAERAEVSKTNLLYYYPSKEALYIAVLKQILDIWLAPLRAFREDLEPLVAISEYIRLKLEVSRDHPQASRLFCLEMLQGAPLLKEELTGDLKTLVEEKSAIVAGWVASGKLAAVDPHHLIFMLWATTQHYADFASQVEAVTGSNLSDEDFFRRTVENVQRMIIEGIRVR</sequence>
<dbReference type="InterPro" id="IPR013573">
    <property type="entry name" value="Tscrpt_reg_YcdC_C"/>
</dbReference>
<dbReference type="InterPro" id="IPR009057">
    <property type="entry name" value="Homeodomain-like_sf"/>
</dbReference>
<keyword evidence="5" id="KW-1185">Reference proteome</keyword>
<dbReference type="Pfam" id="PF08362">
    <property type="entry name" value="TetR_C_3"/>
    <property type="match status" value="1"/>
</dbReference>
<dbReference type="SUPFAM" id="SSF46689">
    <property type="entry name" value="Homeodomain-like"/>
    <property type="match status" value="1"/>
</dbReference>
<dbReference type="RefSeq" id="WP_271124959.1">
    <property type="nucleotide sequence ID" value="NZ_JALHAN010000069.1"/>
</dbReference>